<accession>A0ACC3CYE7</accession>
<protein>
    <submittedName>
        <fullName evidence="1">Uncharacterized protein</fullName>
    </submittedName>
</protein>
<organism evidence="1 2">
    <name type="scientific">Coniosporium uncinatum</name>
    <dbReference type="NCBI Taxonomy" id="93489"/>
    <lineage>
        <taxon>Eukaryota</taxon>
        <taxon>Fungi</taxon>
        <taxon>Dikarya</taxon>
        <taxon>Ascomycota</taxon>
        <taxon>Pezizomycotina</taxon>
        <taxon>Dothideomycetes</taxon>
        <taxon>Dothideomycetes incertae sedis</taxon>
        <taxon>Coniosporium</taxon>
    </lineage>
</organism>
<evidence type="ECO:0000313" key="1">
    <source>
        <dbReference type="EMBL" id="KAK3056848.1"/>
    </source>
</evidence>
<dbReference type="EMBL" id="JAWDJW010009716">
    <property type="protein sequence ID" value="KAK3056848.1"/>
    <property type="molecule type" value="Genomic_DNA"/>
</dbReference>
<reference evidence="1" key="1">
    <citation type="submission" date="2024-09" db="EMBL/GenBank/DDBJ databases">
        <title>Black Yeasts Isolated from many extreme environments.</title>
        <authorList>
            <person name="Coleine C."/>
            <person name="Stajich J.E."/>
            <person name="Selbmann L."/>
        </authorList>
    </citation>
    <scope>NUCLEOTIDE SEQUENCE</scope>
    <source>
        <strain evidence="1">CCFEE 5737</strain>
    </source>
</reference>
<name>A0ACC3CYE7_9PEZI</name>
<gene>
    <name evidence="1" type="ORF">LTS18_011615</name>
</gene>
<evidence type="ECO:0000313" key="2">
    <source>
        <dbReference type="Proteomes" id="UP001186974"/>
    </source>
</evidence>
<dbReference type="Proteomes" id="UP001186974">
    <property type="component" value="Unassembled WGS sequence"/>
</dbReference>
<proteinExistence type="predicted"/>
<sequence>MSLSEPWTEQEKQIAGLAENVRQMYTVVEQEARLVGRENIVIGGLSQGCATSLIALMGLIQPVGGYIGIAGWLPLVKDIKAAAFQATDTDEQKSSSQMRAARSVQSALALPLSPAHGECGFAGTPCMLGHGTADPKVVVKHGEEARDVLTNLGANVTWKPYADFGHWWKEPDTIDDIAAFFLEKVSMTVAALDGKGQGPEDGIVFALD</sequence>
<comment type="caution">
    <text evidence="1">The sequence shown here is derived from an EMBL/GenBank/DDBJ whole genome shotgun (WGS) entry which is preliminary data.</text>
</comment>
<keyword evidence="2" id="KW-1185">Reference proteome</keyword>